<dbReference type="EC" id="1.-.-.-" evidence="7"/>
<dbReference type="PATRIC" id="fig|92835.4.peg.478"/>
<dbReference type="GO" id="GO:0005507">
    <property type="term" value="F:copper ion binding"/>
    <property type="evidence" value="ECO:0007669"/>
    <property type="project" value="InterPro"/>
</dbReference>
<name>A0A0M2HIM1_9MICO</name>
<keyword evidence="4" id="KW-0812">Transmembrane</keyword>
<proteinExistence type="predicted"/>
<evidence type="ECO:0000313" key="7">
    <source>
        <dbReference type="EMBL" id="KJL44632.1"/>
    </source>
</evidence>
<reference evidence="7 8" key="1">
    <citation type="submission" date="2015-02" db="EMBL/GenBank/DDBJ databases">
        <title>Draft genome sequences of ten Microbacterium spp. with emphasis on heavy metal contaminated environments.</title>
        <authorList>
            <person name="Corretto E."/>
        </authorList>
    </citation>
    <scope>NUCLEOTIDE SEQUENCE [LARGE SCALE GENOMIC DNA]</scope>
    <source>
        <strain evidence="7 8">DSM 12510</strain>
    </source>
</reference>
<keyword evidence="8" id="KW-1185">Reference proteome</keyword>
<dbReference type="InterPro" id="IPR002355">
    <property type="entry name" value="Cu_oxidase_Cu_BS"/>
</dbReference>
<evidence type="ECO:0000256" key="3">
    <source>
        <dbReference type="ARBA" id="ARBA00023008"/>
    </source>
</evidence>
<dbReference type="Pfam" id="PF07732">
    <property type="entry name" value="Cu-oxidase_3"/>
    <property type="match status" value="1"/>
</dbReference>
<dbReference type="PROSITE" id="PS00080">
    <property type="entry name" value="MULTICOPPER_OXIDASE2"/>
    <property type="match status" value="1"/>
</dbReference>
<feature type="transmembrane region" description="Helical" evidence="4">
    <location>
        <begin position="159"/>
        <end position="180"/>
    </location>
</feature>
<keyword evidence="4" id="KW-0472">Membrane</keyword>
<comment type="caution">
    <text evidence="7">The sequence shown here is derived from an EMBL/GenBank/DDBJ whole genome shotgun (WGS) entry which is preliminary data.</text>
</comment>
<dbReference type="PANTHER" id="PTHR11709:SF394">
    <property type="entry name" value="FI03373P-RELATED"/>
    <property type="match status" value="1"/>
</dbReference>
<keyword evidence="3" id="KW-0186">Copper</keyword>
<accession>A0A0M2HIM1</accession>
<dbReference type="AlphaFoldDB" id="A0A0M2HIM1"/>
<dbReference type="EMBL" id="JYIZ01000030">
    <property type="protein sequence ID" value="KJL44632.1"/>
    <property type="molecule type" value="Genomic_DNA"/>
</dbReference>
<keyword evidence="1" id="KW-0479">Metal-binding</keyword>
<feature type="domain" description="Plastocyanin-like" evidence="6">
    <location>
        <begin position="248"/>
        <end position="348"/>
    </location>
</feature>
<dbReference type="InterPro" id="IPR011707">
    <property type="entry name" value="Cu-oxidase-like_N"/>
</dbReference>
<organism evidence="7 8">
    <name type="scientific">Microbacterium terrae</name>
    <dbReference type="NCBI Taxonomy" id="69369"/>
    <lineage>
        <taxon>Bacteria</taxon>
        <taxon>Bacillati</taxon>
        <taxon>Actinomycetota</taxon>
        <taxon>Actinomycetes</taxon>
        <taxon>Micrococcales</taxon>
        <taxon>Microbacteriaceae</taxon>
        <taxon>Microbacterium</taxon>
    </lineage>
</organism>
<feature type="transmembrane region" description="Helical" evidence="4">
    <location>
        <begin position="105"/>
        <end position="128"/>
    </location>
</feature>
<keyword evidence="4" id="KW-1133">Transmembrane helix</keyword>
<evidence type="ECO:0000256" key="4">
    <source>
        <dbReference type="SAM" id="Phobius"/>
    </source>
</evidence>
<dbReference type="SUPFAM" id="SSF49503">
    <property type="entry name" value="Cupredoxins"/>
    <property type="match status" value="3"/>
</dbReference>
<feature type="transmembrane region" description="Helical" evidence="4">
    <location>
        <begin position="6"/>
        <end position="24"/>
    </location>
</feature>
<dbReference type="PANTHER" id="PTHR11709">
    <property type="entry name" value="MULTI-COPPER OXIDASE"/>
    <property type="match status" value="1"/>
</dbReference>
<evidence type="ECO:0000256" key="1">
    <source>
        <dbReference type="ARBA" id="ARBA00022723"/>
    </source>
</evidence>
<dbReference type="STRING" id="92835.RS81_00466"/>
<dbReference type="Proteomes" id="UP000033956">
    <property type="component" value="Unassembled WGS sequence"/>
</dbReference>
<evidence type="ECO:0000256" key="2">
    <source>
        <dbReference type="ARBA" id="ARBA00023002"/>
    </source>
</evidence>
<evidence type="ECO:0000313" key="8">
    <source>
        <dbReference type="Proteomes" id="UP000033956"/>
    </source>
</evidence>
<feature type="transmembrane region" description="Helical" evidence="4">
    <location>
        <begin position="134"/>
        <end position="152"/>
    </location>
</feature>
<gene>
    <name evidence="7" type="primary">mco_2</name>
    <name evidence="7" type="ORF">RS81_00466</name>
</gene>
<dbReference type="Gene3D" id="2.60.40.420">
    <property type="entry name" value="Cupredoxins - blue copper proteins"/>
    <property type="match status" value="3"/>
</dbReference>
<dbReference type="RefSeq" id="WP_052682332.1">
    <property type="nucleotide sequence ID" value="NZ_BAAAUP010000003.1"/>
</dbReference>
<dbReference type="InterPro" id="IPR045087">
    <property type="entry name" value="Cu-oxidase_fam"/>
</dbReference>
<dbReference type="CDD" id="cd04202">
    <property type="entry name" value="CuRO_D2_2dMcoN_like"/>
    <property type="match status" value="1"/>
</dbReference>
<sequence length="641" mass="66408">MTASVAQIVALTLGVASAALWATVATSSRPVRSPAWWAPALGAMVAVAGGIAATAALWTHHWSFAADRVVLAAPLALGGAVWFAISGIADLRVDARRRASASTRLSAWTGVVAAAMGLLGAFVIGAPFSGWTAAAAWALSLGAIAIIALVVVRPASRRPFAVVSAGVAGVLVVSVAFTALGAAGPDPIHTAAHGHEAVTGEDPVQGFPGTDPVSVTQLREERTEAADVRVELDARAGTYELPSGDSVTAWTFGELGGRLIEATQGDLVEVVLNNRDIAEGVTLHWHGYAVPNGDDGVAGVTQDAVAPGDSFTSRFVADQPGTYWYHTHQAASTGVVKGLYGMFVVHPDDGAAPPDLDLAVPLHTFAGRLVMGATDEVATHVVAPGAEVRVRLANTDQVTRAVAVSGTAFRVLAIDGSEIADPGDLDAESVSIPAGGRVDIGFRMPSTGARIDDTGSRSARLSFVTADGAAEPARVAPTASFDPLRYGSAPLPDWADGPFDVDRTIVLDRLPRFTANGPAYAYTIDGAVFPQIEPTVVREGDIVALTIVNRGYETHPMHPHGHRALVLEVDGKAPEGALWVDSFAVGPGQVWRIALVADNPGIWMDHCHNLEHAALGMVSHLAYEGVVSPFDHGGDTGNSPE</sequence>
<feature type="transmembrane region" description="Helical" evidence="4">
    <location>
        <begin position="36"/>
        <end position="58"/>
    </location>
</feature>
<dbReference type="Pfam" id="PF07731">
    <property type="entry name" value="Cu-oxidase_2"/>
    <property type="match status" value="1"/>
</dbReference>
<evidence type="ECO:0000259" key="6">
    <source>
        <dbReference type="Pfam" id="PF07732"/>
    </source>
</evidence>
<feature type="transmembrane region" description="Helical" evidence="4">
    <location>
        <begin position="70"/>
        <end position="93"/>
    </location>
</feature>
<feature type="domain" description="Plastocyanin-like" evidence="5">
    <location>
        <begin position="518"/>
        <end position="621"/>
    </location>
</feature>
<protein>
    <submittedName>
        <fullName evidence="7">Multicopper oxidase mco</fullName>
        <ecNumber evidence="7">1.-.-.-</ecNumber>
    </submittedName>
</protein>
<dbReference type="InterPro" id="IPR011706">
    <property type="entry name" value="Cu-oxidase_C"/>
</dbReference>
<keyword evidence="2 7" id="KW-0560">Oxidoreductase</keyword>
<evidence type="ECO:0000259" key="5">
    <source>
        <dbReference type="Pfam" id="PF07731"/>
    </source>
</evidence>
<dbReference type="InterPro" id="IPR008972">
    <property type="entry name" value="Cupredoxin"/>
</dbReference>
<dbReference type="GO" id="GO:0016491">
    <property type="term" value="F:oxidoreductase activity"/>
    <property type="evidence" value="ECO:0007669"/>
    <property type="project" value="UniProtKB-KW"/>
</dbReference>